<comment type="pathway">
    <text evidence="2">Mycotoxin biosynthesis.</text>
</comment>
<name>A0A507BFF4_9PEZI</name>
<keyword evidence="6 10" id="KW-0472">Membrane</keyword>
<proteinExistence type="inferred from homology"/>
<feature type="region of interest" description="Disordered" evidence="9">
    <location>
        <begin position="262"/>
        <end position="305"/>
    </location>
</feature>
<evidence type="ECO:0000256" key="2">
    <source>
        <dbReference type="ARBA" id="ARBA00004685"/>
    </source>
</evidence>
<evidence type="ECO:0000256" key="6">
    <source>
        <dbReference type="ARBA" id="ARBA00023136"/>
    </source>
</evidence>
<dbReference type="STRING" id="1093900.A0A507BFF4"/>
<dbReference type="Pfam" id="PF11807">
    <property type="entry name" value="UstYa"/>
    <property type="match status" value="1"/>
</dbReference>
<dbReference type="InterPro" id="IPR021765">
    <property type="entry name" value="UstYa-like"/>
</dbReference>
<sequence length="305" mass="34397">MNSSSPTGYRPLQGLSGDDEDEIKASVTRFSWSNNPGRDRWVQLAIIIPWLLLALVVSLSVSGAKEGAITSTCQDAQVVYSPAQSVIEYELRKFTDEFEDYRSVFQGPPTDARDNAWESLYDFGQLVISSEKASSLWNKTSQIGGTKGKYSVELDVFHQLHCLNILRMSRYEQYYREKDSAQARQVLAYLETEHVEHCIESLRQSIMCHSDITPLVSQWNSEKQQMELRSSVVHSCRSFQRVREWASDHQLKFSDLDLDVTGNAGSREPGARRGREMSLGTQAALPTPVGSMGQNLQHRADHDSS</sequence>
<evidence type="ECO:0000256" key="5">
    <source>
        <dbReference type="ARBA" id="ARBA00023026"/>
    </source>
</evidence>
<dbReference type="InParanoid" id="A0A507BFF4"/>
<comment type="caution">
    <text evidence="11">The sequence shown here is derived from an EMBL/GenBank/DDBJ whole genome shotgun (WGS) entry which is preliminary data.</text>
</comment>
<dbReference type="AlphaFoldDB" id="A0A507BFF4"/>
<evidence type="ECO:0000313" key="12">
    <source>
        <dbReference type="Proteomes" id="UP000319257"/>
    </source>
</evidence>
<protein>
    <recommendedName>
        <fullName evidence="13">Tat pathway signal sequence</fullName>
    </recommendedName>
</protein>
<feature type="transmembrane region" description="Helical" evidence="10">
    <location>
        <begin position="41"/>
        <end position="61"/>
    </location>
</feature>
<evidence type="ECO:0000313" key="11">
    <source>
        <dbReference type="EMBL" id="TPX18223.1"/>
    </source>
</evidence>
<keyword evidence="7" id="KW-0325">Glycoprotein</keyword>
<comment type="similarity">
    <text evidence="8">Belongs to the ustYa family.</text>
</comment>
<dbReference type="OrthoDB" id="3687641at2759"/>
<dbReference type="GO" id="GO:0016020">
    <property type="term" value="C:membrane"/>
    <property type="evidence" value="ECO:0007669"/>
    <property type="project" value="UniProtKB-SubCell"/>
</dbReference>
<evidence type="ECO:0000256" key="1">
    <source>
        <dbReference type="ARBA" id="ARBA00004167"/>
    </source>
</evidence>
<evidence type="ECO:0008006" key="13">
    <source>
        <dbReference type="Google" id="ProtNLM"/>
    </source>
</evidence>
<dbReference type="PANTHER" id="PTHR33365">
    <property type="entry name" value="YALI0B05434P"/>
    <property type="match status" value="1"/>
</dbReference>
<dbReference type="PANTHER" id="PTHR33365:SF4">
    <property type="entry name" value="CYCLOCHLOROTINE BIOSYNTHESIS PROTEIN O"/>
    <property type="match status" value="1"/>
</dbReference>
<evidence type="ECO:0000256" key="8">
    <source>
        <dbReference type="ARBA" id="ARBA00035112"/>
    </source>
</evidence>
<dbReference type="EMBL" id="SKBQ01000011">
    <property type="protein sequence ID" value="TPX18223.1"/>
    <property type="molecule type" value="Genomic_DNA"/>
</dbReference>
<keyword evidence="4 10" id="KW-1133">Transmembrane helix</keyword>
<dbReference type="Proteomes" id="UP000319257">
    <property type="component" value="Unassembled WGS sequence"/>
</dbReference>
<evidence type="ECO:0000256" key="4">
    <source>
        <dbReference type="ARBA" id="ARBA00022989"/>
    </source>
</evidence>
<evidence type="ECO:0000256" key="10">
    <source>
        <dbReference type="SAM" id="Phobius"/>
    </source>
</evidence>
<evidence type="ECO:0000256" key="3">
    <source>
        <dbReference type="ARBA" id="ARBA00022692"/>
    </source>
</evidence>
<dbReference type="GeneID" id="41970179"/>
<reference evidence="11 12" key="1">
    <citation type="submission" date="2019-06" db="EMBL/GenBank/DDBJ databases">
        <title>Draft genome sequence of the filamentous fungus Phialemoniopsis curvata isolated from diesel fuel.</title>
        <authorList>
            <person name="Varaljay V.A."/>
            <person name="Lyon W.J."/>
            <person name="Crouch A.L."/>
            <person name="Drake C.E."/>
            <person name="Hollomon J.M."/>
            <person name="Nadeau L.J."/>
            <person name="Nunn H.S."/>
            <person name="Stevenson B.S."/>
            <person name="Bojanowski C.L."/>
            <person name="Crookes-Goodson W.J."/>
        </authorList>
    </citation>
    <scope>NUCLEOTIDE SEQUENCE [LARGE SCALE GENOMIC DNA]</scope>
    <source>
        <strain evidence="11 12">D216</strain>
    </source>
</reference>
<organism evidence="11 12">
    <name type="scientific">Thyridium curvatum</name>
    <dbReference type="NCBI Taxonomy" id="1093900"/>
    <lineage>
        <taxon>Eukaryota</taxon>
        <taxon>Fungi</taxon>
        <taxon>Dikarya</taxon>
        <taxon>Ascomycota</taxon>
        <taxon>Pezizomycotina</taxon>
        <taxon>Sordariomycetes</taxon>
        <taxon>Sordariomycetidae</taxon>
        <taxon>Thyridiales</taxon>
        <taxon>Thyridiaceae</taxon>
        <taxon>Thyridium</taxon>
    </lineage>
</organism>
<evidence type="ECO:0000256" key="9">
    <source>
        <dbReference type="SAM" id="MobiDB-lite"/>
    </source>
</evidence>
<keyword evidence="12" id="KW-1185">Reference proteome</keyword>
<gene>
    <name evidence="11" type="ORF">E0L32_002732</name>
</gene>
<dbReference type="RefSeq" id="XP_030999934.1">
    <property type="nucleotide sequence ID" value="XM_031136954.1"/>
</dbReference>
<keyword evidence="5" id="KW-0843">Virulence</keyword>
<evidence type="ECO:0000256" key="7">
    <source>
        <dbReference type="ARBA" id="ARBA00023180"/>
    </source>
</evidence>
<comment type="subcellular location">
    <subcellularLocation>
        <location evidence="1">Membrane</location>
        <topology evidence="1">Single-pass membrane protein</topology>
    </subcellularLocation>
</comment>
<keyword evidence="3 10" id="KW-0812">Transmembrane</keyword>
<accession>A0A507BFF4</accession>
<dbReference type="GO" id="GO:0043386">
    <property type="term" value="P:mycotoxin biosynthetic process"/>
    <property type="evidence" value="ECO:0007669"/>
    <property type="project" value="InterPro"/>
</dbReference>